<comment type="caution">
    <text evidence="2">The sequence shown here is derived from an EMBL/GenBank/DDBJ whole genome shotgun (WGS) entry which is preliminary data.</text>
</comment>
<protein>
    <submittedName>
        <fullName evidence="2">Tkl family protein kinase</fullName>
    </submittedName>
</protein>
<dbReference type="PANTHER" id="PTHR44329">
    <property type="entry name" value="SERINE/THREONINE-PROTEIN KINASE TNNI3K-RELATED"/>
    <property type="match status" value="1"/>
</dbReference>
<dbReference type="InterPro" id="IPR000719">
    <property type="entry name" value="Prot_kinase_dom"/>
</dbReference>
<accession>A0A9Q0RFL3</accession>
<keyword evidence="2" id="KW-0418">Kinase</keyword>
<dbReference type="PIRSF" id="PIRSF000654">
    <property type="entry name" value="Integrin-linked_kinase"/>
    <property type="match status" value="1"/>
</dbReference>
<dbReference type="OMA" id="YNHNRAV"/>
<dbReference type="CDD" id="cd13999">
    <property type="entry name" value="STKc_MAP3K-like"/>
    <property type="match status" value="1"/>
</dbReference>
<dbReference type="InterPro" id="IPR001245">
    <property type="entry name" value="Ser-Thr/Tyr_kinase_cat_dom"/>
</dbReference>
<organism evidence="2 3">
    <name type="scientific">Anaeramoeba ignava</name>
    <name type="common">Anaerobic marine amoeba</name>
    <dbReference type="NCBI Taxonomy" id="1746090"/>
    <lineage>
        <taxon>Eukaryota</taxon>
        <taxon>Metamonada</taxon>
        <taxon>Anaeramoebidae</taxon>
        <taxon>Anaeramoeba</taxon>
    </lineage>
</organism>
<dbReference type="InterPro" id="IPR008271">
    <property type="entry name" value="Ser/Thr_kinase_AS"/>
</dbReference>
<dbReference type="SUPFAM" id="SSF56112">
    <property type="entry name" value="Protein kinase-like (PK-like)"/>
    <property type="match status" value="1"/>
</dbReference>
<dbReference type="PROSITE" id="PS50011">
    <property type="entry name" value="PROTEIN_KINASE_DOM"/>
    <property type="match status" value="1"/>
</dbReference>
<dbReference type="PROSITE" id="PS00108">
    <property type="entry name" value="PROTEIN_KINASE_ST"/>
    <property type="match status" value="1"/>
</dbReference>
<dbReference type="Gene3D" id="1.10.510.10">
    <property type="entry name" value="Transferase(Phosphotransferase) domain 1"/>
    <property type="match status" value="1"/>
</dbReference>
<reference evidence="2" key="1">
    <citation type="submission" date="2022-10" db="EMBL/GenBank/DDBJ databases">
        <title>Novel sulphate-reducing endosymbionts in the free-living metamonad Anaeramoeba.</title>
        <authorList>
            <person name="Jerlstrom-Hultqvist J."/>
            <person name="Cepicka I."/>
            <person name="Gallot-Lavallee L."/>
            <person name="Salas-Leiva D."/>
            <person name="Curtis B.A."/>
            <person name="Zahonova K."/>
            <person name="Pipaliya S."/>
            <person name="Dacks J."/>
            <person name="Roger A.J."/>
        </authorList>
    </citation>
    <scope>NUCLEOTIDE SEQUENCE</scope>
    <source>
        <strain evidence="2">BMAN</strain>
    </source>
</reference>
<evidence type="ECO:0000313" key="2">
    <source>
        <dbReference type="EMBL" id="KAJ5076859.1"/>
    </source>
</evidence>
<dbReference type="OrthoDB" id="339325at2759"/>
<dbReference type="Pfam" id="PF07714">
    <property type="entry name" value="PK_Tyr_Ser-Thr"/>
    <property type="match status" value="1"/>
</dbReference>
<proteinExistence type="predicted"/>
<dbReference type="AlphaFoldDB" id="A0A9Q0RFL3"/>
<dbReference type="GO" id="GO:0004674">
    <property type="term" value="F:protein serine/threonine kinase activity"/>
    <property type="evidence" value="ECO:0007669"/>
    <property type="project" value="TreeGrafter"/>
</dbReference>
<dbReference type="InterPro" id="IPR011009">
    <property type="entry name" value="Kinase-like_dom_sf"/>
</dbReference>
<feature type="domain" description="Protein kinase" evidence="1">
    <location>
        <begin position="1"/>
        <end position="234"/>
    </location>
</feature>
<sequence length="238" mass="27868">MFYREVALLMKCKHPNIVETIGFHLLEKEDPIKNIYPTCIVLEYVPRGSLSERLNKLLEKNLRLKKETIISYAIDIAEGMKYLHNMGIIHRDLKSGNILITNENHLKIIDFGISRFKEGVTDITTEMSIYVGTPNWMAPEILRGESDYTQKVDVYDYGLVLWEMVYREIPYKKLLNDVGFEKFKSKVGCNKTSLEIPKNSYLPDEFNNLMARCWDYNPNNRPEFSEICETLKEIKNKK</sequence>
<dbReference type="GO" id="GO:0005524">
    <property type="term" value="F:ATP binding"/>
    <property type="evidence" value="ECO:0007669"/>
    <property type="project" value="InterPro"/>
</dbReference>
<dbReference type="EMBL" id="JAPDFW010000059">
    <property type="protein sequence ID" value="KAJ5076859.1"/>
    <property type="molecule type" value="Genomic_DNA"/>
</dbReference>
<dbReference type="SMART" id="SM00220">
    <property type="entry name" value="S_TKc"/>
    <property type="match status" value="1"/>
</dbReference>
<keyword evidence="2" id="KW-0808">Transferase</keyword>
<evidence type="ECO:0000259" key="1">
    <source>
        <dbReference type="PROSITE" id="PS50011"/>
    </source>
</evidence>
<dbReference type="PRINTS" id="PR00109">
    <property type="entry name" value="TYRKINASE"/>
</dbReference>
<evidence type="ECO:0000313" key="3">
    <source>
        <dbReference type="Proteomes" id="UP001149090"/>
    </source>
</evidence>
<keyword evidence="3" id="KW-1185">Reference proteome</keyword>
<gene>
    <name evidence="2" type="ORF">M0811_00177</name>
</gene>
<name>A0A9Q0RFL3_ANAIG</name>
<dbReference type="InterPro" id="IPR051681">
    <property type="entry name" value="Ser/Thr_Kinases-Pseudokinases"/>
</dbReference>
<dbReference type="Proteomes" id="UP001149090">
    <property type="component" value="Unassembled WGS sequence"/>
</dbReference>